<dbReference type="InterPro" id="IPR000477">
    <property type="entry name" value="RT_dom"/>
</dbReference>
<protein>
    <recommendedName>
        <fullName evidence="2">Reverse transcriptase domain-containing protein</fullName>
    </recommendedName>
</protein>
<dbReference type="Pfam" id="PF00078">
    <property type="entry name" value="RVT_1"/>
    <property type="match status" value="1"/>
</dbReference>
<feature type="region of interest" description="Disordered" evidence="1">
    <location>
        <begin position="382"/>
        <end position="412"/>
    </location>
</feature>
<dbReference type="CDD" id="cd01650">
    <property type="entry name" value="RT_nLTR_like"/>
    <property type="match status" value="1"/>
</dbReference>
<reference evidence="3" key="1">
    <citation type="submission" date="2020-07" db="EMBL/GenBank/DDBJ databases">
        <authorList>
            <person name="Lin J."/>
        </authorList>
    </citation>
    <scope>NUCLEOTIDE SEQUENCE</scope>
</reference>
<accession>A0A6V7NQH0</accession>
<evidence type="ECO:0000256" key="1">
    <source>
        <dbReference type="SAM" id="MobiDB-lite"/>
    </source>
</evidence>
<organism evidence="3">
    <name type="scientific">Ananas comosus var. bracteatus</name>
    <name type="common">red pineapple</name>
    <dbReference type="NCBI Taxonomy" id="296719"/>
    <lineage>
        <taxon>Eukaryota</taxon>
        <taxon>Viridiplantae</taxon>
        <taxon>Streptophyta</taxon>
        <taxon>Embryophyta</taxon>
        <taxon>Tracheophyta</taxon>
        <taxon>Spermatophyta</taxon>
        <taxon>Magnoliopsida</taxon>
        <taxon>Liliopsida</taxon>
        <taxon>Poales</taxon>
        <taxon>Bromeliaceae</taxon>
        <taxon>Bromelioideae</taxon>
        <taxon>Ananas</taxon>
    </lineage>
</organism>
<evidence type="ECO:0000313" key="3">
    <source>
        <dbReference type="EMBL" id="CAD1820604.1"/>
    </source>
</evidence>
<feature type="domain" description="Reverse transcriptase" evidence="2">
    <location>
        <begin position="691"/>
        <end position="793"/>
    </location>
</feature>
<sequence>MCSLAVWQLGSVGPVGTTSGYFPTFRYGNFLPELGPSSAQGLDSSSSLADSLLNEEDITAAISSFGELWDIDPLNERRDDVSFLRACIRCLNVHQIPELLNLMVDDRRFQIPIEIESWEEARPILLVEDLDSVLAWTQQRIRRTFSVKLASAQSHPPCREELPEYSRARRRPVVSGASGGRSPGVFNFKSFGLSPLQSYAPLHMMVTEGSSSSGPPFQCPSLLGPILSVGNFLPLPRAPGLLALEPEPISCLKPQSFSQWSPSLTPTLGPQSFSQWRPRPTPALGPPTSLLPFWLWSPLPSPAVPARAQAQPLPLPLPGEPKSTPSQVSACIGPSLTLLLRRSPRLVAKHRGIKKSSLHRAQDLMCKKLKLARFASKVPRPLSCSLSTPSSATSLQQTSPPPTTDVTCPATPLPTLRRNNVPAPTRDTTFPLTQGEILQIKASCGIVDNRTRTSLALQGPPNVEAITSEHLLLGCNLPGFSSCVLSSFAMTRNRVFRFLSWNVRSLNDLGKCTIVKNFIIMQNAVYEELCLQEEIKWKQRSRIQWLRAGDANTKFFHLHANRRKIKNSFSQLSDSSTSFSSLGSIANHLFHFFHSILGVEQTSNETVNLSSLYEAESVDLSSLHLPFTVDEVKSAIFSSAPEKATGLDGLLMLFYQHFWSILKDDIMKVFETFYDGSCNLTGLNSSWICPIPKKKDVVSAKDLRPISLVHSMPKLISKVLAARLQSYMNQLINPYQATFMKGRYILDNFLTAHILAHHLHSSKQQAALLKIDFDRAFDHINWNFLTELFQARGFGVGDAKFHSLQFADDMLLFFGGSSRSAAVIKLILDAFSASSGLKINYHKSTIIPISLQGNQASSLANIFGCFTHGFPFKYLGLPLSPKKLRKTDYLPLIEKLDNRLSDGRDLCSQGVVASFS</sequence>
<dbReference type="PANTHER" id="PTHR31635">
    <property type="entry name" value="REVERSE TRANSCRIPTASE DOMAIN-CONTAINING PROTEIN-RELATED"/>
    <property type="match status" value="1"/>
</dbReference>
<evidence type="ECO:0000259" key="2">
    <source>
        <dbReference type="Pfam" id="PF00078"/>
    </source>
</evidence>
<dbReference type="AlphaFoldDB" id="A0A6V7NQH0"/>
<dbReference type="EMBL" id="LR862141">
    <property type="protein sequence ID" value="CAD1820604.1"/>
    <property type="molecule type" value="Genomic_DNA"/>
</dbReference>
<feature type="compositionally biased region" description="Low complexity" evidence="1">
    <location>
        <begin position="382"/>
        <end position="398"/>
    </location>
</feature>
<gene>
    <name evidence="3" type="ORF">CB5_LOCUS3815</name>
</gene>
<dbReference type="PANTHER" id="PTHR31635:SF196">
    <property type="entry name" value="REVERSE TRANSCRIPTASE DOMAIN-CONTAINING PROTEIN-RELATED"/>
    <property type="match status" value="1"/>
</dbReference>
<proteinExistence type="predicted"/>
<name>A0A6V7NQH0_ANACO</name>